<dbReference type="InterPro" id="IPR036328">
    <property type="entry name" value="MliC_sf"/>
</dbReference>
<feature type="compositionally biased region" description="Polar residues" evidence="5">
    <location>
        <begin position="40"/>
        <end position="76"/>
    </location>
</feature>
<dbReference type="PROSITE" id="PS51257">
    <property type="entry name" value="PROKAR_LIPOPROTEIN"/>
    <property type="match status" value="1"/>
</dbReference>
<comment type="caution">
    <text evidence="8">The sequence shown here is derived from an EMBL/GenBank/DDBJ whole genome shotgun (WGS) entry which is preliminary data.</text>
</comment>
<dbReference type="InterPro" id="IPR018660">
    <property type="entry name" value="MliC"/>
</dbReference>
<feature type="region of interest" description="Disordered" evidence="5">
    <location>
        <begin position="40"/>
        <end position="79"/>
    </location>
</feature>
<name>D0GN77_9FUSO</name>
<evidence type="ECO:0000256" key="4">
    <source>
        <dbReference type="ARBA" id="ARBA00023288"/>
    </source>
</evidence>
<organism evidence="8 9">
    <name type="scientific">Pseudoleptotrichia goodfellowii F0264</name>
    <dbReference type="NCBI Taxonomy" id="596323"/>
    <lineage>
        <taxon>Bacteria</taxon>
        <taxon>Fusobacteriati</taxon>
        <taxon>Fusobacteriota</taxon>
        <taxon>Fusobacteriia</taxon>
        <taxon>Fusobacteriales</taxon>
        <taxon>Leptotrichiaceae</taxon>
        <taxon>Pseudoleptotrichia</taxon>
    </lineage>
</organism>
<evidence type="ECO:0000313" key="9">
    <source>
        <dbReference type="Proteomes" id="UP000004226"/>
    </source>
</evidence>
<evidence type="ECO:0000256" key="5">
    <source>
        <dbReference type="SAM" id="MobiDB-lite"/>
    </source>
</evidence>
<evidence type="ECO:0000259" key="7">
    <source>
        <dbReference type="Pfam" id="PF09864"/>
    </source>
</evidence>
<dbReference type="AlphaFoldDB" id="D0GN77"/>
<feature type="domain" description="C-type lysozyme inhibitor" evidence="7">
    <location>
        <begin position="82"/>
        <end position="141"/>
    </location>
</feature>
<dbReference type="Pfam" id="PF09864">
    <property type="entry name" value="MliC"/>
    <property type="match status" value="1"/>
</dbReference>
<dbReference type="Gene3D" id="2.40.128.200">
    <property type="match status" value="1"/>
</dbReference>
<keyword evidence="2" id="KW-0472">Membrane</keyword>
<dbReference type="EMBL" id="ADAD01000160">
    <property type="protein sequence ID" value="EEY34476.1"/>
    <property type="molecule type" value="Genomic_DNA"/>
</dbReference>
<feature type="signal peptide" evidence="6">
    <location>
        <begin position="1"/>
        <end position="23"/>
    </location>
</feature>
<reference evidence="8 9" key="1">
    <citation type="submission" date="2009-10" db="EMBL/GenBank/DDBJ databases">
        <authorList>
            <person name="Harkins D.M."/>
            <person name="Madupu R."/>
            <person name="Durkin A.S."/>
            <person name="Torralba M."/>
            <person name="Methe B."/>
            <person name="Sutton G.G."/>
            <person name="Strausberg R.L."/>
            <person name="Nelson K.E."/>
        </authorList>
    </citation>
    <scope>NUCLEOTIDE SEQUENCE [LARGE SCALE GENOMIC DNA]</scope>
    <source>
        <strain evidence="8 9">F0264</strain>
    </source>
</reference>
<sequence length="154" mass="16032">MKINKKVMAGIIGALLAVSCASGGSNKTAVTMDKGSSVPVTVSESTASSDMTANKSTDTNMMQNDTTASESQTTADSNKKTFTCAKETVMVEYNSSADSVSLTNSKGTYELKRAKAASGELYKDAKGLSIHMKGDEAVYKTSAKAKDVSCKAAE</sequence>
<gene>
    <name evidence="8" type="ORF">HMPREF0554_1870</name>
</gene>
<accession>D0GN77</accession>
<feature type="chain" id="PRO_5003008593" description="C-type lysozyme inhibitor domain-containing protein" evidence="6">
    <location>
        <begin position="24"/>
        <end position="154"/>
    </location>
</feature>
<keyword evidence="9" id="KW-1185">Reference proteome</keyword>
<evidence type="ECO:0000256" key="1">
    <source>
        <dbReference type="ARBA" id="ARBA00022729"/>
    </source>
</evidence>
<keyword evidence="3" id="KW-0564">Palmitate</keyword>
<keyword evidence="1 6" id="KW-0732">Signal</keyword>
<protein>
    <recommendedName>
        <fullName evidence="7">C-type lysozyme inhibitor domain-containing protein</fullName>
    </recommendedName>
</protein>
<dbReference type="RefSeq" id="WP_006807968.1">
    <property type="nucleotide sequence ID" value="NZ_ADAD01000160.1"/>
</dbReference>
<proteinExistence type="predicted"/>
<dbReference type="Proteomes" id="UP000004226">
    <property type="component" value="Unassembled WGS sequence"/>
</dbReference>
<dbReference type="SUPFAM" id="SSF141488">
    <property type="entry name" value="YdhA-like"/>
    <property type="match status" value="1"/>
</dbReference>
<evidence type="ECO:0000256" key="3">
    <source>
        <dbReference type="ARBA" id="ARBA00023139"/>
    </source>
</evidence>
<evidence type="ECO:0000256" key="6">
    <source>
        <dbReference type="SAM" id="SignalP"/>
    </source>
</evidence>
<keyword evidence="4" id="KW-0449">Lipoprotein</keyword>
<evidence type="ECO:0000313" key="8">
    <source>
        <dbReference type="EMBL" id="EEY34476.1"/>
    </source>
</evidence>
<evidence type="ECO:0000256" key="2">
    <source>
        <dbReference type="ARBA" id="ARBA00023136"/>
    </source>
</evidence>